<sequence length="177" mass="21060">MRVKFWLSLELIAHARIAQGILYTFDLEHLKRTFMEEEPGDEEYVTLIAKKISKIVLPTYCAIFSRLTAARRNPEDVIMVHLPPEVKKQLRGIVIALGLEISQWFESHRFIVIGDNHDLRNKLSWFSFGVIDRLETARNFIHDEDWDVRERFHLACKYCFEDDVQMLWRNDYTHPIL</sequence>
<dbReference type="OrthoDB" id="10340748at2759"/>
<protein>
    <submittedName>
        <fullName evidence="1">Uncharacterized protein</fullName>
    </submittedName>
</protein>
<name>A0A8X6LVH6_TRICU</name>
<comment type="caution">
    <text evidence="1">The sequence shown here is derived from an EMBL/GenBank/DDBJ whole genome shotgun (WGS) entry which is preliminary data.</text>
</comment>
<reference evidence="1" key="1">
    <citation type="submission" date="2020-07" db="EMBL/GenBank/DDBJ databases">
        <title>Multicomponent nature underlies the extraordinary mechanical properties of spider dragline silk.</title>
        <authorList>
            <person name="Kono N."/>
            <person name="Nakamura H."/>
            <person name="Mori M."/>
            <person name="Yoshida Y."/>
            <person name="Ohtoshi R."/>
            <person name="Malay A.D."/>
            <person name="Moran D.A.P."/>
            <person name="Tomita M."/>
            <person name="Numata K."/>
            <person name="Arakawa K."/>
        </authorList>
    </citation>
    <scope>NUCLEOTIDE SEQUENCE</scope>
</reference>
<gene>
    <name evidence="1" type="primary">NCL1_51964</name>
    <name evidence="1" type="ORF">TNCT_604381</name>
</gene>
<dbReference type="AlphaFoldDB" id="A0A8X6LVH6"/>
<evidence type="ECO:0000313" key="2">
    <source>
        <dbReference type="Proteomes" id="UP000887116"/>
    </source>
</evidence>
<dbReference type="EMBL" id="BMAO01037955">
    <property type="protein sequence ID" value="GFR21504.1"/>
    <property type="molecule type" value="Genomic_DNA"/>
</dbReference>
<dbReference type="Proteomes" id="UP000887116">
    <property type="component" value="Unassembled WGS sequence"/>
</dbReference>
<proteinExistence type="predicted"/>
<accession>A0A8X6LVH6</accession>
<organism evidence="1 2">
    <name type="scientific">Trichonephila clavata</name>
    <name type="common">Joro spider</name>
    <name type="synonym">Nephila clavata</name>
    <dbReference type="NCBI Taxonomy" id="2740835"/>
    <lineage>
        <taxon>Eukaryota</taxon>
        <taxon>Metazoa</taxon>
        <taxon>Ecdysozoa</taxon>
        <taxon>Arthropoda</taxon>
        <taxon>Chelicerata</taxon>
        <taxon>Arachnida</taxon>
        <taxon>Araneae</taxon>
        <taxon>Araneomorphae</taxon>
        <taxon>Entelegynae</taxon>
        <taxon>Araneoidea</taxon>
        <taxon>Nephilidae</taxon>
        <taxon>Trichonephila</taxon>
    </lineage>
</organism>
<evidence type="ECO:0000313" key="1">
    <source>
        <dbReference type="EMBL" id="GFR21504.1"/>
    </source>
</evidence>
<keyword evidence="2" id="KW-1185">Reference proteome</keyword>